<reference evidence="2" key="2">
    <citation type="submission" date="2021-01" db="EMBL/GenBank/DDBJ databases">
        <authorList>
            <person name="Schikora-Tamarit M.A."/>
        </authorList>
    </citation>
    <scope>NUCLEOTIDE SEQUENCE</scope>
    <source>
        <strain evidence="2">CBS6341</strain>
    </source>
</reference>
<keyword evidence="3" id="KW-1185">Reference proteome</keyword>
<dbReference type="OrthoDB" id="497927at2759"/>
<proteinExistence type="predicted"/>
<dbReference type="InterPro" id="IPR011611">
    <property type="entry name" value="PfkB_dom"/>
</dbReference>
<feature type="domain" description="Carbohydrate kinase PfkB" evidence="1">
    <location>
        <begin position="120"/>
        <end position="316"/>
    </location>
</feature>
<dbReference type="Pfam" id="PF00294">
    <property type="entry name" value="PfkB"/>
    <property type="match status" value="1"/>
</dbReference>
<reference evidence="2" key="1">
    <citation type="journal article" date="2021" name="Open Biol.">
        <title>Shared evolutionary footprints suggest mitochondrial oxidative damage underlies multiple complex I losses in fungi.</title>
        <authorList>
            <person name="Schikora-Tamarit M.A."/>
            <person name="Marcet-Houben M."/>
            <person name="Nosek J."/>
            <person name="Gabaldon T."/>
        </authorList>
    </citation>
    <scope>NUCLEOTIDE SEQUENCE</scope>
    <source>
        <strain evidence="2">CBS6341</strain>
    </source>
</reference>
<evidence type="ECO:0000313" key="2">
    <source>
        <dbReference type="EMBL" id="KAH3678476.1"/>
    </source>
</evidence>
<dbReference type="PANTHER" id="PTHR47098">
    <property type="entry name" value="PROTEIN MAK32"/>
    <property type="match status" value="1"/>
</dbReference>
<dbReference type="Proteomes" id="UP000769528">
    <property type="component" value="Unassembled WGS sequence"/>
</dbReference>
<protein>
    <recommendedName>
        <fullName evidence="1">Carbohydrate kinase PfkB domain-containing protein</fullName>
    </recommendedName>
</protein>
<dbReference type="EMBL" id="JAEUBF010000443">
    <property type="protein sequence ID" value="KAH3678476.1"/>
    <property type="molecule type" value="Genomic_DNA"/>
</dbReference>
<dbReference type="AlphaFoldDB" id="A0A9P8PUC3"/>
<dbReference type="PANTHER" id="PTHR47098:SF2">
    <property type="entry name" value="PROTEIN MAK32"/>
    <property type="match status" value="1"/>
</dbReference>
<evidence type="ECO:0000259" key="1">
    <source>
        <dbReference type="Pfam" id="PF00294"/>
    </source>
</evidence>
<sequence length="359" mass="40872">MTKIHDDIIFTSMGMFIIDEIHFPKNSGKLSYYNVIGGGGTYGALGSRIITKSKNSSKIGWIVDKGSDFPVEIEDYINKWDTGVIWRNNFERLTTRGWNMYGDRDFREFKYLAPKLRIDVDDLLNYNQLLNSQSFHLICSPQRCHEILKSLKIARKDFKENPPVIVWEPVPDVCVPENLQSCLENLRNVDVLTPNAEEAARFFGIEEPSNFKELEELALKFQPYLTKNSKFNTNSAIVLRCGPLGSYTLTSSGMGKWFPAYHDHINNPNPKVIDPTGGGNTFIGSFTTGFVLSKGNWEVASICGNLGAGIAIEQIGMPIFEKIDDDMDLWNGLSLRERFKNYKNWNNLEIKNEILEIFK</sequence>
<dbReference type="Gene3D" id="3.40.1190.20">
    <property type="match status" value="1"/>
</dbReference>
<evidence type="ECO:0000313" key="3">
    <source>
        <dbReference type="Proteomes" id="UP000769528"/>
    </source>
</evidence>
<dbReference type="InterPro" id="IPR029056">
    <property type="entry name" value="Ribokinase-like"/>
</dbReference>
<gene>
    <name evidence="2" type="ORF">WICMUC_001493</name>
</gene>
<dbReference type="SUPFAM" id="SSF53613">
    <property type="entry name" value="Ribokinase-like"/>
    <property type="match status" value="1"/>
</dbReference>
<name>A0A9P8PUC3_9ASCO</name>
<comment type="caution">
    <text evidence="2">The sequence shown here is derived from an EMBL/GenBank/DDBJ whole genome shotgun (WGS) entry which is preliminary data.</text>
</comment>
<accession>A0A9P8PUC3</accession>
<organism evidence="2 3">
    <name type="scientific">Wickerhamomyces mucosus</name>
    <dbReference type="NCBI Taxonomy" id="1378264"/>
    <lineage>
        <taxon>Eukaryota</taxon>
        <taxon>Fungi</taxon>
        <taxon>Dikarya</taxon>
        <taxon>Ascomycota</taxon>
        <taxon>Saccharomycotina</taxon>
        <taxon>Saccharomycetes</taxon>
        <taxon>Phaffomycetales</taxon>
        <taxon>Wickerhamomycetaceae</taxon>
        <taxon>Wickerhamomyces</taxon>
    </lineage>
</organism>